<evidence type="ECO:0000256" key="2">
    <source>
        <dbReference type="ARBA" id="ARBA00023242"/>
    </source>
</evidence>
<feature type="domain" description="Chromo" evidence="3">
    <location>
        <begin position="25"/>
        <end position="86"/>
    </location>
</feature>
<organism evidence="4 5">
    <name type="scientific">Austropuccinia psidii MF-1</name>
    <dbReference type="NCBI Taxonomy" id="1389203"/>
    <lineage>
        <taxon>Eukaryota</taxon>
        <taxon>Fungi</taxon>
        <taxon>Dikarya</taxon>
        <taxon>Basidiomycota</taxon>
        <taxon>Pucciniomycotina</taxon>
        <taxon>Pucciniomycetes</taxon>
        <taxon>Pucciniales</taxon>
        <taxon>Sphaerophragmiaceae</taxon>
        <taxon>Austropuccinia</taxon>
    </lineage>
</organism>
<dbReference type="Gene3D" id="2.40.50.40">
    <property type="match status" value="1"/>
</dbReference>
<dbReference type="EMBL" id="AVOT02087271">
    <property type="protein sequence ID" value="MBW0570962.1"/>
    <property type="molecule type" value="Genomic_DNA"/>
</dbReference>
<keyword evidence="5" id="KW-1185">Reference proteome</keyword>
<keyword evidence="2" id="KW-0539">Nucleus</keyword>
<comment type="caution">
    <text evidence="4">The sequence shown here is derived from an EMBL/GenBank/DDBJ whole genome shotgun (WGS) entry which is preliminary data.</text>
</comment>
<dbReference type="InterPro" id="IPR023780">
    <property type="entry name" value="Chromo_domain"/>
</dbReference>
<dbReference type="GO" id="GO:0006338">
    <property type="term" value="P:chromatin remodeling"/>
    <property type="evidence" value="ECO:0007669"/>
    <property type="project" value="UniProtKB-ARBA"/>
</dbReference>
<evidence type="ECO:0000259" key="3">
    <source>
        <dbReference type="PROSITE" id="PS50013"/>
    </source>
</evidence>
<sequence>MKQSTIPNQHQLQPPPVIVEGKEEWEVSQVLDSKLKRGTLWYLVEWKGFHEDPPRTTWEPASTLTSSPDIVKDFHTLYPDNPGPNASRV</sequence>
<dbReference type="PANTHER" id="PTHR22812">
    <property type="entry name" value="CHROMOBOX PROTEIN"/>
    <property type="match status" value="1"/>
</dbReference>
<dbReference type="InterPro" id="IPR000953">
    <property type="entry name" value="Chromo/chromo_shadow_dom"/>
</dbReference>
<gene>
    <name evidence="4" type="ORF">O181_110677</name>
</gene>
<dbReference type="Proteomes" id="UP000765509">
    <property type="component" value="Unassembled WGS sequence"/>
</dbReference>
<dbReference type="SUPFAM" id="SSF54160">
    <property type="entry name" value="Chromo domain-like"/>
    <property type="match status" value="1"/>
</dbReference>
<dbReference type="CDD" id="cd00024">
    <property type="entry name" value="CD_CSD"/>
    <property type="match status" value="1"/>
</dbReference>
<comment type="subcellular location">
    <subcellularLocation>
        <location evidence="1">Nucleus</location>
    </subcellularLocation>
</comment>
<proteinExistence type="predicted"/>
<dbReference type="PROSITE" id="PS50013">
    <property type="entry name" value="CHROMO_2"/>
    <property type="match status" value="1"/>
</dbReference>
<dbReference type="AlphaFoldDB" id="A0A9Q3K094"/>
<dbReference type="GO" id="GO:0005634">
    <property type="term" value="C:nucleus"/>
    <property type="evidence" value="ECO:0007669"/>
    <property type="project" value="UniProtKB-SubCell"/>
</dbReference>
<evidence type="ECO:0000256" key="1">
    <source>
        <dbReference type="ARBA" id="ARBA00004123"/>
    </source>
</evidence>
<dbReference type="Pfam" id="PF00385">
    <property type="entry name" value="Chromo"/>
    <property type="match status" value="1"/>
</dbReference>
<dbReference type="InterPro" id="IPR016197">
    <property type="entry name" value="Chromo-like_dom_sf"/>
</dbReference>
<dbReference type="OrthoDB" id="2630497at2759"/>
<dbReference type="InterPro" id="IPR051219">
    <property type="entry name" value="Heterochromatin_chromo-domain"/>
</dbReference>
<reference evidence="4" key="1">
    <citation type="submission" date="2021-03" db="EMBL/GenBank/DDBJ databases">
        <title>Draft genome sequence of rust myrtle Austropuccinia psidii MF-1, a brazilian biotype.</title>
        <authorList>
            <person name="Quecine M.C."/>
            <person name="Pachon D.M.R."/>
            <person name="Bonatelli M.L."/>
            <person name="Correr F.H."/>
            <person name="Franceschini L.M."/>
            <person name="Leite T.F."/>
            <person name="Margarido G.R.A."/>
            <person name="Almeida C.A."/>
            <person name="Ferrarezi J.A."/>
            <person name="Labate C.A."/>
        </authorList>
    </citation>
    <scope>NUCLEOTIDE SEQUENCE</scope>
    <source>
        <strain evidence="4">MF-1</strain>
    </source>
</reference>
<name>A0A9Q3K094_9BASI</name>
<protein>
    <recommendedName>
        <fullName evidence="3">Chromo domain-containing protein</fullName>
    </recommendedName>
</protein>
<evidence type="ECO:0000313" key="4">
    <source>
        <dbReference type="EMBL" id="MBW0570962.1"/>
    </source>
</evidence>
<accession>A0A9Q3K094</accession>
<evidence type="ECO:0000313" key="5">
    <source>
        <dbReference type="Proteomes" id="UP000765509"/>
    </source>
</evidence>